<dbReference type="GO" id="GO:0016740">
    <property type="term" value="F:transferase activity"/>
    <property type="evidence" value="ECO:0007669"/>
    <property type="project" value="UniProtKB-KW"/>
</dbReference>
<accession>A0A1R3J2B2</accession>
<evidence type="ECO:0000313" key="2">
    <source>
        <dbReference type="Proteomes" id="UP000187203"/>
    </source>
</evidence>
<protein>
    <submittedName>
        <fullName evidence="1">Glycosyl transferase</fullName>
    </submittedName>
</protein>
<reference evidence="2" key="1">
    <citation type="submission" date="2013-09" db="EMBL/GenBank/DDBJ databases">
        <title>Corchorus olitorius genome sequencing.</title>
        <authorList>
            <person name="Alam M."/>
            <person name="Haque M.S."/>
            <person name="Islam M.S."/>
            <person name="Emdad E.M."/>
            <person name="Islam M.M."/>
            <person name="Ahmed B."/>
            <person name="Halim A."/>
            <person name="Hossen Q.M.M."/>
            <person name="Hossain M.Z."/>
            <person name="Ahmed R."/>
            <person name="Khan M.M."/>
            <person name="Islam R."/>
            <person name="Rashid M.M."/>
            <person name="Khan S.A."/>
            <person name="Rahman M.S."/>
            <person name="Alam M."/>
            <person name="Yahiya A.S."/>
            <person name="Khan M.S."/>
            <person name="Azam M.S."/>
            <person name="Haque T."/>
            <person name="Lashkar M.Z.H."/>
            <person name="Akhand A.I."/>
            <person name="Morshed G."/>
            <person name="Roy S."/>
            <person name="Uddin K.S."/>
            <person name="Rabeya T."/>
            <person name="Hossain A.S."/>
            <person name="Chowdhury A."/>
            <person name="Snigdha A.R."/>
            <person name="Mortoza M.S."/>
            <person name="Matin S.A."/>
            <person name="Hoque S.M.E."/>
            <person name="Islam M.K."/>
            <person name="Roy D.K."/>
            <person name="Haider R."/>
            <person name="Moosa M.M."/>
            <person name="Elias S.M."/>
            <person name="Hasan A.M."/>
            <person name="Jahan S."/>
            <person name="Shafiuddin M."/>
            <person name="Mahmood N."/>
            <person name="Shommy N.S."/>
        </authorList>
    </citation>
    <scope>NUCLEOTIDE SEQUENCE [LARGE SCALE GENOMIC DNA]</scope>
    <source>
        <strain evidence="2">cv. O-4</strain>
    </source>
</reference>
<dbReference type="Proteomes" id="UP000187203">
    <property type="component" value="Unassembled WGS sequence"/>
</dbReference>
<sequence>MRKQVTVVLMCKKKRTVNCYKWRLTFGMGGVGKKLAKCLHTYAVLSMRAAILGGVGYGKTPEAADQIVAAA</sequence>
<name>A0A1R3J2B2_9ROSI</name>
<keyword evidence="1" id="KW-0808">Transferase</keyword>
<comment type="caution">
    <text evidence="1">The sequence shown here is derived from an EMBL/GenBank/DDBJ whole genome shotgun (WGS) entry which is preliminary data.</text>
</comment>
<dbReference type="AlphaFoldDB" id="A0A1R3J2B2"/>
<evidence type="ECO:0000313" key="1">
    <source>
        <dbReference type="EMBL" id="OMO88973.1"/>
    </source>
</evidence>
<organism evidence="1 2">
    <name type="scientific">Corchorus olitorius</name>
    <dbReference type="NCBI Taxonomy" id="93759"/>
    <lineage>
        <taxon>Eukaryota</taxon>
        <taxon>Viridiplantae</taxon>
        <taxon>Streptophyta</taxon>
        <taxon>Embryophyta</taxon>
        <taxon>Tracheophyta</taxon>
        <taxon>Spermatophyta</taxon>
        <taxon>Magnoliopsida</taxon>
        <taxon>eudicotyledons</taxon>
        <taxon>Gunneridae</taxon>
        <taxon>Pentapetalae</taxon>
        <taxon>rosids</taxon>
        <taxon>malvids</taxon>
        <taxon>Malvales</taxon>
        <taxon>Malvaceae</taxon>
        <taxon>Grewioideae</taxon>
        <taxon>Apeibeae</taxon>
        <taxon>Corchorus</taxon>
    </lineage>
</organism>
<keyword evidence="2" id="KW-1185">Reference proteome</keyword>
<dbReference type="EMBL" id="AWUE01016925">
    <property type="protein sequence ID" value="OMO88973.1"/>
    <property type="molecule type" value="Genomic_DNA"/>
</dbReference>
<proteinExistence type="predicted"/>
<gene>
    <name evidence="1" type="ORF">COLO4_20008</name>
</gene>